<keyword evidence="4" id="KW-1185">Reference proteome</keyword>
<evidence type="ECO:0000256" key="1">
    <source>
        <dbReference type="SAM" id="MobiDB-lite"/>
    </source>
</evidence>
<organism evidence="3 4">
    <name type="scientific">Aaosphaeria arxii CBS 175.79</name>
    <dbReference type="NCBI Taxonomy" id="1450172"/>
    <lineage>
        <taxon>Eukaryota</taxon>
        <taxon>Fungi</taxon>
        <taxon>Dikarya</taxon>
        <taxon>Ascomycota</taxon>
        <taxon>Pezizomycotina</taxon>
        <taxon>Dothideomycetes</taxon>
        <taxon>Pleosporomycetidae</taxon>
        <taxon>Pleosporales</taxon>
        <taxon>Pleosporales incertae sedis</taxon>
        <taxon>Aaosphaeria</taxon>
    </lineage>
</organism>
<feature type="region of interest" description="Disordered" evidence="1">
    <location>
        <begin position="254"/>
        <end position="313"/>
    </location>
</feature>
<evidence type="ECO:0000313" key="4">
    <source>
        <dbReference type="Proteomes" id="UP000799778"/>
    </source>
</evidence>
<dbReference type="PANTHER" id="PTHR36223">
    <property type="entry name" value="BETA-LACTAMASE-TYPE TRANSPEPTIDASE FOLD DOMAIN CONTAINING PROTEIN"/>
    <property type="match status" value="1"/>
</dbReference>
<dbReference type="Proteomes" id="UP000799778">
    <property type="component" value="Unassembled WGS sequence"/>
</dbReference>
<name>A0A6A5XLH8_9PLEO</name>
<dbReference type="InterPro" id="IPR057678">
    <property type="entry name" value="DUF7918"/>
</dbReference>
<feature type="domain" description="DUF7918" evidence="2">
    <location>
        <begin position="12"/>
        <end position="228"/>
    </location>
</feature>
<evidence type="ECO:0000259" key="2">
    <source>
        <dbReference type="Pfam" id="PF25534"/>
    </source>
</evidence>
<dbReference type="PANTHER" id="PTHR36223:SF1">
    <property type="entry name" value="TRANSCRIPTION ELONGATION FACTOR EAF N-TERMINAL DOMAIN-CONTAINING PROTEIN"/>
    <property type="match status" value="1"/>
</dbReference>
<evidence type="ECO:0000313" key="3">
    <source>
        <dbReference type="EMBL" id="KAF2013667.1"/>
    </source>
</evidence>
<feature type="compositionally biased region" description="Basic and acidic residues" evidence="1">
    <location>
        <begin position="297"/>
        <end position="313"/>
    </location>
</feature>
<proteinExistence type="predicted"/>
<accession>A0A6A5XLH8</accession>
<dbReference type="Pfam" id="PF25534">
    <property type="entry name" value="DUF7918"/>
    <property type="match status" value="1"/>
</dbReference>
<feature type="compositionally biased region" description="Basic and acidic residues" evidence="1">
    <location>
        <begin position="254"/>
        <end position="277"/>
    </location>
</feature>
<dbReference type="AlphaFoldDB" id="A0A6A5XLH8"/>
<gene>
    <name evidence="3" type="ORF">BU24DRAFT_452510</name>
</gene>
<dbReference type="OrthoDB" id="3364132at2759"/>
<dbReference type="EMBL" id="ML978071">
    <property type="protein sequence ID" value="KAF2013667.1"/>
    <property type="molecule type" value="Genomic_DNA"/>
</dbReference>
<dbReference type="GeneID" id="54288592"/>
<dbReference type="RefSeq" id="XP_033382006.1">
    <property type="nucleotide sequence ID" value="XM_033531195.1"/>
</dbReference>
<sequence>MAVLSFREHGDFKVEILVDGQPLEEFKDDDEEDKPNEAMRYVMATSGKEFAVRFTAARPYPKYTILVNIYLDGKWVRGRYVDKDDKGKVEIKGTIQTLGDRWLSQNFRFAELEINESISNVAPESLRETIKSLGEIKVSVHYVQNLVPKNTQKRDKSNIQDIGPLSEKSLKGKALSHRVEFSEAKPTTRTTNSKSCTYVDPQKHPQATFLFRYRSKNALQAAYVIPRTPSPVPLEDRNLDELNLEEARELLKRQRERDEAAKAIKQERGIKRERVESEGQSDDEDVHLISSKKAKAEHRSTVNERGQETIDLT</sequence>
<protein>
    <recommendedName>
        <fullName evidence="2">DUF7918 domain-containing protein</fullName>
    </recommendedName>
</protein>
<reference evidence="3" key="1">
    <citation type="journal article" date="2020" name="Stud. Mycol.">
        <title>101 Dothideomycetes genomes: a test case for predicting lifestyles and emergence of pathogens.</title>
        <authorList>
            <person name="Haridas S."/>
            <person name="Albert R."/>
            <person name="Binder M."/>
            <person name="Bloem J."/>
            <person name="Labutti K."/>
            <person name="Salamov A."/>
            <person name="Andreopoulos B."/>
            <person name="Baker S."/>
            <person name="Barry K."/>
            <person name="Bills G."/>
            <person name="Bluhm B."/>
            <person name="Cannon C."/>
            <person name="Castanera R."/>
            <person name="Culley D."/>
            <person name="Daum C."/>
            <person name="Ezra D."/>
            <person name="Gonzalez J."/>
            <person name="Henrissat B."/>
            <person name="Kuo A."/>
            <person name="Liang C."/>
            <person name="Lipzen A."/>
            <person name="Lutzoni F."/>
            <person name="Magnuson J."/>
            <person name="Mondo S."/>
            <person name="Nolan M."/>
            <person name="Ohm R."/>
            <person name="Pangilinan J."/>
            <person name="Park H.-J."/>
            <person name="Ramirez L."/>
            <person name="Alfaro M."/>
            <person name="Sun H."/>
            <person name="Tritt A."/>
            <person name="Yoshinaga Y."/>
            <person name="Zwiers L.-H."/>
            <person name="Turgeon B."/>
            <person name="Goodwin S."/>
            <person name="Spatafora J."/>
            <person name="Crous P."/>
            <person name="Grigoriev I."/>
        </authorList>
    </citation>
    <scope>NUCLEOTIDE SEQUENCE</scope>
    <source>
        <strain evidence="3">CBS 175.79</strain>
    </source>
</reference>